<evidence type="ECO:0000313" key="2">
    <source>
        <dbReference type="EnsemblPlants" id="OGLUM10G01690.1"/>
    </source>
</evidence>
<dbReference type="AlphaFoldDB" id="A0A0E0B7L2"/>
<evidence type="ECO:0000256" key="1">
    <source>
        <dbReference type="SAM" id="MobiDB-lite"/>
    </source>
</evidence>
<feature type="region of interest" description="Disordered" evidence="1">
    <location>
        <begin position="1"/>
        <end position="55"/>
    </location>
</feature>
<proteinExistence type="predicted"/>
<reference evidence="2" key="1">
    <citation type="submission" date="2015-04" db="UniProtKB">
        <authorList>
            <consortium name="EnsemblPlants"/>
        </authorList>
    </citation>
    <scope>IDENTIFICATION</scope>
</reference>
<dbReference type="EnsemblPlants" id="OGLUM10G01690.1">
    <property type="protein sequence ID" value="OGLUM10G01690.1"/>
    <property type="gene ID" value="OGLUM10G01690"/>
</dbReference>
<dbReference type="Proteomes" id="UP000026961">
    <property type="component" value="Chromosome 10"/>
</dbReference>
<feature type="compositionally biased region" description="Basic and acidic residues" evidence="1">
    <location>
        <begin position="21"/>
        <end position="52"/>
    </location>
</feature>
<dbReference type="Gramene" id="OGLUM10G01690.1">
    <property type="protein sequence ID" value="OGLUM10G01690.1"/>
    <property type="gene ID" value="OGLUM10G01690"/>
</dbReference>
<name>A0A0E0B7L2_9ORYZ</name>
<accession>A0A0E0B7L2</accession>
<reference evidence="2" key="2">
    <citation type="submission" date="2018-05" db="EMBL/GenBank/DDBJ databases">
        <title>OgluRS3 (Oryza glumaepatula Reference Sequence Version 3).</title>
        <authorList>
            <person name="Zhang J."/>
            <person name="Kudrna D."/>
            <person name="Lee S."/>
            <person name="Talag J."/>
            <person name="Welchert J."/>
            <person name="Wing R.A."/>
        </authorList>
    </citation>
    <scope>NUCLEOTIDE SEQUENCE [LARGE SCALE GENOMIC DNA]</scope>
</reference>
<evidence type="ECO:0000313" key="3">
    <source>
        <dbReference type="Proteomes" id="UP000026961"/>
    </source>
</evidence>
<keyword evidence="3" id="KW-1185">Reference proteome</keyword>
<sequence length="103" mass="11034">MAVEARAADGGGVATAAGGSREGRLEKGGRRRDPGKKGEAEKPRDKGERPLANDDVSLADEVAAQELLHARTSITSFMRGGADTRLVARAQRDQLPLLWSVYY</sequence>
<organism evidence="2">
    <name type="scientific">Oryza glumipatula</name>
    <dbReference type="NCBI Taxonomy" id="40148"/>
    <lineage>
        <taxon>Eukaryota</taxon>
        <taxon>Viridiplantae</taxon>
        <taxon>Streptophyta</taxon>
        <taxon>Embryophyta</taxon>
        <taxon>Tracheophyta</taxon>
        <taxon>Spermatophyta</taxon>
        <taxon>Magnoliopsida</taxon>
        <taxon>Liliopsida</taxon>
        <taxon>Poales</taxon>
        <taxon>Poaceae</taxon>
        <taxon>BOP clade</taxon>
        <taxon>Oryzoideae</taxon>
        <taxon>Oryzeae</taxon>
        <taxon>Oryzinae</taxon>
        <taxon>Oryza</taxon>
    </lineage>
</organism>
<dbReference type="HOGENOM" id="CLU_2267945_0_0_1"/>
<protein>
    <submittedName>
        <fullName evidence="2">Uncharacterized protein</fullName>
    </submittedName>
</protein>